<dbReference type="Pfam" id="PF02348">
    <property type="entry name" value="CTP_transf_3"/>
    <property type="match status" value="1"/>
</dbReference>
<evidence type="ECO:0000313" key="3">
    <source>
        <dbReference type="Proteomes" id="UP000253999"/>
    </source>
</evidence>
<dbReference type="PANTHER" id="PTHR21485:SF6">
    <property type="entry name" value="N-ACYLNEURAMINATE CYTIDYLYLTRANSFERASE-RELATED"/>
    <property type="match status" value="1"/>
</dbReference>
<organism evidence="2 3">
    <name type="scientific">Haemophilus parahaemolyticus</name>
    <dbReference type="NCBI Taxonomy" id="735"/>
    <lineage>
        <taxon>Bacteria</taxon>
        <taxon>Pseudomonadati</taxon>
        <taxon>Pseudomonadota</taxon>
        <taxon>Gammaproteobacteria</taxon>
        <taxon>Pasteurellales</taxon>
        <taxon>Pasteurellaceae</taxon>
        <taxon>Haemophilus</taxon>
    </lineage>
</organism>
<dbReference type="InterPro" id="IPR050793">
    <property type="entry name" value="CMP-NeuNAc_synthase"/>
</dbReference>
<keyword evidence="1" id="KW-0963">Cytoplasm</keyword>
<dbReference type="InterPro" id="IPR029044">
    <property type="entry name" value="Nucleotide-diphossugar_trans"/>
</dbReference>
<dbReference type="InterPro" id="IPR003329">
    <property type="entry name" value="Cytidylyl_trans"/>
</dbReference>
<dbReference type="Gene3D" id="3.90.550.10">
    <property type="entry name" value="Spore Coat Polysaccharide Biosynthesis Protein SpsA, Chain A"/>
    <property type="match status" value="1"/>
</dbReference>
<evidence type="ECO:0000256" key="1">
    <source>
        <dbReference type="ARBA" id="ARBA00022490"/>
    </source>
</evidence>
<dbReference type="Proteomes" id="UP000253999">
    <property type="component" value="Unassembled WGS sequence"/>
</dbReference>
<reference evidence="2 3" key="1">
    <citation type="submission" date="2018-05" db="EMBL/GenBank/DDBJ databases">
        <title>Draft Genome Sequences for a Diverse set of 7 Haemophilus Species.</title>
        <authorList>
            <person name="Nichols M."/>
            <person name="Topaz N."/>
            <person name="Wang X."/>
            <person name="Wang X."/>
            <person name="Boxrud D."/>
        </authorList>
    </citation>
    <scope>NUCLEOTIDE SEQUENCE [LARGE SCALE GENOMIC DNA]</scope>
    <source>
        <strain evidence="2 3">C2010039593</strain>
    </source>
</reference>
<dbReference type="SUPFAM" id="SSF53448">
    <property type="entry name" value="Nucleotide-diphospho-sugar transferases"/>
    <property type="match status" value="1"/>
</dbReference>
<comment type="caution">
    <text evidence="2">The sequence shown here is derived from an EMBL/GenBank/DDBJ whole genome shotgun (WGS) entry which is preliminary data.</text>
</comment>
<dbReference type="EMBL" id="QEQD01000010">
    <property type="protein sequence ID" value="RDF00744.1"/>
    <property type="molecule type" value="Genomic_DNA"/>
</dbReference>
<dbReference type="STRING" id="735.B0185_08430"/>
<gene>
    <name evidence="2" type="ORF">DPV98_09240</name>
</gene>
<keyword evidence="2" id="KW-0548">Nucleotidyltransferase</keyword>
<evidence type="ECO:0000313" key="2">
    <source>
        <dbReference type="EMBL" id="RDF00744.1"/>
    </source>
</evidence>
<name>A0A369ZA82_HAEPH</name>
<dbReference type="RefSeq" id="WP_111313493.1">
    <property type="nucleotide sequence ID" value="NZ_CAUQRN010000013.1"/>
</dbReference>
<dbReference type="GO" id="GO:0008781">
    <property type="term" value="F:N-acylneuraminate cytidylyltransferase activity"/>
    <property type="evidence" value="ECO:0007669"/>
    <property type="project" value="TreeGrafter"/>
</dbReference>
<protein>
    <submittedName>
        <fullName evidence="2">Acylneuraminate cytidylyltransferase</fullName>
    </submittedName>
</protein>
<proteinExistence type="predicted"/>
<dbReference type="AlphaFoldDB" id="A0A369ZA82"/>
<accession>A0A369ZA82</accession>
<sequence length="227" mass="25186">MTNIAIIPARAGSKGILHKNLQPVGGYSLVARTIIAAQQANVFDRIVVSSDGEEILEEARKYGAEAIERPAELALDNSRTIDSILHSLETLNISEGTCTLLQPTSPLRSHLDIKNAMDMFKNGQVKSVISACECEHHPYKSFSLAPNGEILSVREISDFEAPRQSLPIMYRANGAIYINDTASLLKEKCFFIQPAKFYLMPSYRSLDIDAKQDLELAEIIVTQENYL</sequence>
<dbReference type="CDD" id="cd02513">
    <property type="entry name" value="CMP-NeuAc_Synthase"/>
    <property type="match status" value="1"/>
</dbReference>
<dbReference type="PANTHER" id="PTHR21485">
    <property type="entry name" value="HAD SUPERFAMILY MEMBERS CMAS AND KDSC"/>
    <property type="match status" value="1"/>
</dbReference>
<keyword evidence="2" id="KW-0808">Transferase</keyword>